<dbReference type="InterPro" id="IPR035983">
    <property type="entry name" value="Hect_E3_ubiquitin_ligase"/>
</dbReference>
<feature type="domain" description="HECT" evidence="6">
    <location>
        <begin position="327"/>
        <end position="371"/>
    </location>
</feature>
<reference evidence="7" key="1">
    <citation type="submission" date="2023-01" db="EMBL/GenBank/DDBJ databases">
        <title>Genome assembly of the deep-sea coral Lophelia pertusa.</title>
        <authorList>
            <person name="Herrera S."/>
            <person name="Cordes E."/>
        </authorList>
    </citation>
    <scope>NUCLEOTIDE SEQUENCE</scope>
    <source>
        <strain evidence="7">USNM1676648</strain>
        <tissue evidence="7">Polyp</tissue>
    </source>
</reference>
<keyword evidence="8" id="KW-1185">Reference proteome</keyword>
<dbReference type="Proteomes" id="UP001163046">
    <property type="component" value="Unassembled WGS sequence"/>
</dbReference>
<protein>
    <recommendedName>
        <fullName evidence="6">HECT domain-containing protein</fullName>
    </recommendedName>
</protein>
<organism evidence="7 8">
    <name type="scientific">Desmophyllum pertusum</name>
    <dbReference type="NCBI Taxonomy" id="174260"/>
    <lineage>
        <taxon>Eukaryota</taxon>
        <taxon>Metazoa</taxon>
        <taxon>Cnidaria</taxon>
        <taxon>Anthozoa</taxon>
        <taxon>Hexacorallia</taxon>
        <taxon>Scleractinia</taxon>
        <taxon>Caryophylliina</taxon>
        <taxon>Caryophylliidae</taxon>
        <taxon>Desmophyllum</taxon>
    </lineage>
</organism>
<dbReference type="InterPro" id="IPR036770">
    <property type="entry name" value="Ankyrin_rpt-contain_sf"/>
</dbReference>
<evidence type="ECO:0000256" key="4">
    <source>
        <dbReference type="PROSITE-ProRule" id="PRU00023"/>
    </source>
</evidence>
<dbReference type="SMART" id="SM00248">
    <property type="entry name" value="ANK"/>
    <property type="match status" value="5"/>
</dbReference>
<dbReference type="SUPFAM" id="SSF48403">
    <property type="entry name" value="Ankyrin repeat"/>
    <property type="match status" value="1"/>
</dbReference>
<evidence type="ECO:0000313" key="8">
    <source>
        <dbReference type="Proteomes" id="UP001163046"/>
    </source>
</evidence>
<accession>A0A9W9YN30</accession>
<evidence type="ECO:0000256" key="5">
    <source>
        <dbReference type="PROSITE-ProRule" id="PRU00104"/>
    </source>
</evidence>
<dbReference type="OrthoDB" id="5981795at2759"/>
<dbReference type="PANTHER" id="PTHR24198:SF165">
    <property type="entry name" value="ANKYRIN REPEAT-CONTAINING PROTEIN-RELATED"/>
    <property type="match status" value="1"/>
</dbReference>
<comment type="caution">
    <text evidence="5">Lacks conserved residue(s) required for the propagation of feature annotation.</text>
</comment>
<evidence type="ECO:0000256" key="1">
    <source>
        <dbReference type="ARBA" id="ARBA00022737"/>
    </source>
</evidence>
<proteinExistence type="predicted"/>
<keyword evidence="2 5" id="KW-0833">Ubl conjugation pathway</keyword>
<name>A0A9W9YN30_9CNID</name>
<dbReference type="Gene3D" id="3.90.1750.10">
    <property type="entry name" value="Hect, E3 ligase catalytic domains"/>
    <property type="match status" value="1"/>
</dbReference>
<evidence type="ECO:0000259" key="6">
    <source>
        <dbReference type="PROSITE" id="PS50237"/>
    </source>
</evidence>
<feature type="repeat" description="ANK" evidence="4">
    <location>
        <begin position="145"/>
        <end position="177"/>
    </location>
</feature>
<dbReference type="InterPro" id="IPR000569">
    <property type="entry name" value="HECT_dom"/>
</dbReference>
<keyword evidence="1" id="KW-0677">Repeat</keyword>
<dbReference type="PROSITE" id="PS50297">
    <property type="entry name" value="ANK_REP_REGION"/>
    <property type="match status" value="2"/>
</dbReference>
<dbReference type="GO" id="GO:0004842">
    <property type="term" value="F:ubiquitin-protein transferase activity"/>
    <property type="evidence" value="ECO:0007669"/>
    <property type="project" value="InterPro"/>
</dbReference>
<dbReference type="Gene3D" id="1.25.40.20">
    <property type="entry name" value="Ankyrin repeat-containing domain"/>
    <property type="match status" value="2"/>
</dbReference>
<dbReference type="Pfam" id="PF00023">
    <property type="entry name" value="Ank"/>
    <property type="match status" value="1"/>
</dbReference>
<gene>
    <name evidence="7" type="ORF">OS493_020731</name>
</gene>
<feature type="repeat" description="ANK" evidence="4">
    <location>
        <begin position="112"/>
        <end position="144"/>
    </location>
</feature>
<evidence type="ECO:0000256" key="2">
    <source>
        <dbReference type="ARBA" id="ARBA00022786"/>
    </source>
</evidence>
<dbReference type="InterPro" id="IPR002110">
    <property type="entry name" value="Ankyrin_rpt"/>
</dbReference>
<dbReference type="PANTHER" id="PTHR24198">
    <property type="entry name" value="ANKYRIN REPEAT AND PROTEIN KINASE DOMAIN-CONTAINING PROTEIN"/>
    <property type="match status" value="1"/>
</dbReference>
<dbReference type="Pfam" id="PF12796">
    <property type="entry name" value="Ank_2"/>
    <property type="match status" value="1"/>
</dbReference>
<evidence type="ECO:0000256" key="3">
    <source>
        <dbReference type="ARBA" id="ARBA00023043"/>
    </source>
</evidence>
<dbReference type="PROSITE" id="PS50237">
    <property type="entry name" value="HECT"/>
    <property type="match status" value="1"/>
</dbReference>
<dbReference type="PROSITE" id="PS50088">
    <property type="entry name" value="ANK_REPEAT"/>
    <property type="match status" value="2"/>
</dbReference>
<dbReference type="SUPFAM" id="SSF56204">
    <property type="entry name" value="Hect, E3 ligase catalytic domain"/>
    <property type="match status" value="1"/>
</dbReference>
<dbReference type="AlphaFoldDB" id="A0A9W9YN30"/>
<evidence type="ECO:0000313" key="7">
    <source>
        <dbReference type="EMBL" id="KAJ7358893.1"/>
    </source>
</evidence>
<sequence length="653" mass="70769">MKNLQGMNLLHFAVGETRDGLDCHNRARCLELLFSKDKKTCTKLLGDRDARNFVPLVAAVFAGQHECVQVLMKMGADVFACKTDDGGNILHFALECASHFKSTWESTKDTSQCFTPLMYACESGNAECVELLLGNGASIKCVDSHGTTSLHLAAMSGDTQCVQLLLNFGHQVDCVDRYGWPPLLYANFKAQESCVLALMKPKPEQVFVLGGLLRRARNEIEKKRTVKVVKNVLVSLANHDAYYTVFNDFIRQNPEMLEENNYGLLQHIWRAILDFDNKRRWFLRKLSQIRESVPYSWMRESVDLNIDRENVLGSAMNQMGKLLGHALRKKSLYVTFKNEPGVCTGPKREFFACFCKDVIDPKRGLFIATDDAQYSPVANAYFAKYVNEGTQQDSSHNTASPEVTTIKQEHLSSECSDEELISALSQAEVLAATMADSSAENQSVDNLSSEALATTTTDTSAECQSVNNLLSEVVIAATIADTNADSQTVNNLLSEVIAATIAHTSAESQSVNNLLSEALAATTADTSADSQSVNNLSSEALAVTTVDASAECQSVNNLLSEVIAATTADTTADCQTVNNLLSEVIAATIAHTSAESQSVNNLLSEALAATTADTSADSQSVNNLSSEALAATTVDSSAESQSVNNLLSEVSMC</sequence>
<keyword evidence="3 4" id="KW-0040">ANK repeat</keyword>
<dbReference type="EMBL" id="MU827314">
    <property type="protein sequence ID" value="KAJ7358893.1"/>
    <property type="molecule type" value="Genomic_DNA"/>
</dbReference>
<comment type="caution">
    <text evidence="7">The sequence shown here is derived from an EMBL/GenBank/DDBJ whole genome shotgun (WGS) entry which is preliminary data.</text>
</comment>